<reference evidence="2" key="1">
    <citation type="submission" date="2016-03" db="EMBL/GenBank/DDBJ databases">
        <authorList>
            <person name="Ploux O."/>
        </authorList>
    </citation>
    <scope>NUCLEOTIDE SEQUENCE [LARGE SCALE GENOMIC DNA]</scope>
    <source>
        <strain evidence="2">UK7</strain>
    </source>
</reference>
<gene>
    <name evidence="1" type="ORF">RCO7_09795</name>
</gene>
<dbReference type="InParanoid" id="A0A1E1LSG1"/>
<proteinExistence type="predicted"/>
<accession>A0A1E1LSG1</accession>
<evidence type="ECO:0000313" key="1">
    <source>
        <dbReference type="EMBL" id="CZT13386.1"/>
    </source>
</evidence>
<dbReference type="EMBL" id="FJUW01000087">
    <property type="protein sequence ID" value="CZT13386.1"/>
    <property type="molecule type" value="Genomic_DNA"/>
</dbReference>
<name>A0A1E1LSG1_9HELO</name>
<dbReference type="STRING" id="914237.A0A1E1LSG1"/>
<evidence type="ECO:0000313" key="2">
    <source>
        <dbReference type="Proteomes" id="UP000178129"/>
    </source>
</evidence>
<dbReference type="Proteomes" id="UP000178129">
    <property type="component" value="Unassembled WGS sequence"/>
</dbReference>
<comment type="caution">
    <text evidence="1">The sequence shown here is derived from an EMBL/GenBank/DDBJ whole genome shotgun (WGS) entry which is preliminary data.</text>
</comment>
<protein>
    <submittedName>
        <fullName evidence="1">Uncharacterized protein</fullName>
    </submittedName>
</protein>
<dbReference type="AlphaFoldDB" id="A0A1E1LSG1"/>
<sequence>MADSSLIRAGEGGSGAGFEQQGSVDWVALSGSMLTFSIEILSRFWNARVEMVTIVMGQALFSKSNFKSDGHRRFTEAISKLKAVSSYDNLLWFGFGVKHVIRTLAETEQGIACAGICARLSVSYDSFNGSKVLKAMADIQKAPKTMTPPLSQWSSLLGTCAGGVNFPHLVNGISRFLSPSQEARECFLSSPTTPEALAGVLVELARVSDGTLHNVTLVGGIDGSRIAAVAQWLLSLRVQIADSKGTIVYKSQGTSGDQFPQVTIFRQSGIDRLGTSIMSRSLLVPQGVCYFHLGHPDQKDRLQQHILSSERSPWSEILQDSFGETFNKLLSPCNITIFARFLFLSLDLPSEKDEDKNVSNMNPWQCYSTNLIARRRSWLDFTAWRLPDLARLSREAYFDMSVIDSKVPVEDLHLEMLSICLCGSCRNCPPSGSWRKPTTMCSLRLGMAISQFIYTLSWSDMDDALKPSSDGLRTTYLNRGQSLAYPNSYVNGVQNMSKSIRESRRSLWPRPIASAIFPLFTGLNFSS</sequence>
<organism evidence="1 2">
    <name type="scientific">Rhynchosporium graminicola</name>
    <dbReference type="NCBI Taxonomy" id="2792576"/>
    <lineage>
        <taxon>Eukaryota</taxon>
        <taxon>Fungi</taxon>
        <taxon>Dikarya</taxon>
        <taxon>Ascomycota</taxon>
        <taxon>Pezizomycotina</taxon>
        <taxon>Leotiomycetes</taxon>
        <taxon>Helotiales</taxon>
        <taxon>Ploettnerulaceae</taxon>
        <taxon>Rhynchosporium</taxon>
    </lineage>
</organism>
<keyword evidence="2" id="KW-1185">Reference proteome</keyword>